<evidence type="ECO:0000313" key="3">
    <source>
        <dbReference type="Proteomes" id="UP001492541"/>
    </source>
</evidence>
<evidence type="ECO:0000256" key="1">
    <source>
        <dbReference type="SAM" id="MobiDB-lite"/>
    </source>
</evidence>
<gene>
    <name evidence="2" type="ORF">LPQ35_08150</name>
</gene>
<dbReference type="GeneID" id="90449653"/>
<dbReference type="EMBL" id="CP087714">
    <property type="protein sequence ID" value="XAT63224.1"/>
    <property type="molecule type" value="Genomic_DNA"/>
</dbReference>
<reference evidence="2 3" key="1">
    <citation type="submission" date="2021-11" db="EMBL/GenBank/DDBJ databases">
        <title>Whole genome of Geoglobus acetivorans.</title>
        <authorList>
            <person name="Liu D."/>
        </authorList>
    </citation>
    <scope>NUCLEOTIDE SEQUENCE [LARGE SCALE GENOMIC DNA]</scope>
    <source>
        <strain evidence="2 3">SBH6</strain>
    </source>
</reference>
<name>A0ABZ3H251_GEOAI</name>
<organism evidence="2 3">
    <name type="scientific">Geoglobus acetivorans</name>
    <dbReference type="NCBI Taxonomy" id="565033"/>
    <lineage>
        <taxon>Archaea</taxon>
        <taxon>Methanobacteriati</taxon>
        <taxon>Methanobacteriota</taxon>
        <taxon>Archaeoglobi</taxon>
        <taxon>Archaeoglobales</taxon>
        <taxon>Archaeoglobaceae</taxon>
        <taxon>Geoglobus</taxon>
    </lineage>
</organism>
<keyword evidence="3" id="KW-1185">Reference proteome</keyword>
<dbReference type="Proteomes" id="UP001492541">
    <property type="component" value="Chromosome"/>
</dbReference>
<feature type="region of interest" description="Disordered" evidence="1">
    <location>
        <begin position="306"/>
        <end position="325"/>
    </location>
</feature>
<accession>A0ABZ3H251</accession>
<dbReference type="RefSeq" id="WP_193808291.1">
    <property type="nucleotide sequence ID" value="NZ_CP087714.1"/>
</dbReference>
<proteinExistence type="predicted"/>
<evidence type="ECO:0008006" key="4">
    <source>
        <dbReference type="Google" id="ProtNLM"/>
    </source>
</evidence>
<protein>
    <recommendedName>
        <fullName evidence="4">DUF4397 domain-containing protein</fullName>
    </recommendedName>
</protein>
<sequence>MKGLAAVMVILALVSVAGAFEITLEGYDGGNVTVRLISLENQNVSKEFTVQNSTLLIDNLENGTYHVIVDYNGLRYTANIVVPETESLTVNFEKTDDVSVIEADNIHYILNYDSSNGFFVVMEVLNLRNTGNQFFSGNFTKKLPEGVDHLFVDQQTLAQSGVYFENVTQGDDYIEIENLTVQPNGTFTLAFMYFTDADPVLIVDHPAKVLRVISPEFITVQLPENFVQENTITNSEGVVYRVYRTDNVSSGSVFQLQAEVDQTQVSPTGTTQPGNSDSSGVDTTLLAGVALIGAGVAILAYSRFSKKGENGEEEEEDTGGWEIKE</sequence>
<evidence type="ECO:0000313" key="2">
    <source>
        <dbReference type="EMBL" id="XAT63224.1"/>
    </source>
</evidence>